<sequence>MTVWLRGDHLVRRSGPVARRPDEPVLLIESEAFARKLPYHPHKLILLFSAMRHFRDELRADGRPVRYQQAETFEDGLAAHFEATPDDTLVTHRPQTGAAQSRLESLVADAGGTVEFVADERFLCSPSQFDGWCSDGRYRHEDFYRFMRRETGYLMANGDPVGGEWNYDDQNRETPPDEWTPTAPPQFEPDDVTRDVVEWVETTFEGSYDERPYGGDWADPEPFRWPVTR</sequence>
<organism evidence="2 3">
    <name type="scientific">Haloarcula rubripromontorii</name>
    <dbReference type="NCBI Taxonomy" id="1705562"/>
    <lineage>
        <taxon>Archaea</taxon>
        <taxon>Methanobacteriati</taxon>
        <taxon>Methanobacteriota</taxon>
        <taxon>Stenosarchaea group</taxon>
        <taxon>Halobacteria</taxon>
        <taxon>Halobacteriales</taxon>
        <taxon>Haloarculaceae</taxon>
        <taxon>Haloarcula</taxon>
    </lineage>
</organism>
<protein>
    <submittedName>
        <fullName evidence="2">Photolyase</fullName>
    </submittedName>
</protein>
<dbReference type="InterPro" id="IPR014729">
    <property type="entry name" value="Rossmann-like_a/b/a_fold"/>
</dbReference>
<dbReference type="AlphaFoldDB" id="A0A0M9AHK1"/>
<feature type="region of interest" description="Disordered" evidence="1">
    <location>
        <begin position="165"/>
        <end position="192"/>
    </location>
</feature>
<name>A0A0M9AHK1_9EURY</name>
<feature type="non-terminal residue" evidence="2">
    <location>
        <position position="229"/>
    </location>
</feature>
<dbReference type="GO" id="GO:0016829">
    <property type="term" value="F:lyase activity"/>
    <property type="evidence" value="ECO:0007669"/>
    <property type="project" value="UniProtKB-KW"/>
</dbReference>
<proteinExistence type="predicted"/>
<dbReference type="EMBL" id="LIUF01000004">
    <property type="protein sequence ID" value="KOX92162.1"/>
    <property type="molecule type" value="Genomic_DNA"/>
</dbReference>
<dbReference type="InterPro" id="IPR052551">
    <property type="entry name" value="UV-DNA_repair_photolyase"/>
</dbReference>
<evidence type="ECO:0000313" key="2">
    <source>
        <dbReference type="EMBL" id="KOX92162.1"/>
    </source>
</evidence>
<evidence type="ECO:0000313" key="3">
    <source>
        <dbReference type="Proteomes" id="UP000037729"/>
    </source>
</evidence>
<keyword evidence="3" id="KW-1185">Reference proteome</keyword>
<comment type="caution">
    <text evidence="2">The sequence shown here is derived from an EMBL/GenBank/DDBJ whole genome shotgun (WGS) entry which is preliminary data.</text>
</comment>
<dbReference type="Pfam" id="PF04244">
    <property type="entry name" value="DPRP"/>
    <property type="match status" value="1"/>
</dbReference>
<dbReference type="InterPro" id="IPR007357">
    <property type="entry name" value="PhrB-like"/>
</dbReference>
<dbReference type="Proteomes" id="UP000037729">
    <property type="component" value="Unassembled WGS sequence"/>
</dbReference>
<dbReference type="PANTHER" id="PTHR38657:SF1">
    <property type="entry name" value="SLR1343 PROTEIN"/>
    <property type="match status" value="1"/>
</dbReference>
<dbReference type="Gene3D" id="3.40.50.620">
    <property type="entry name" value="HUPs"/>
    <property type="match status" value="2"/>
</dbReference>
<gene>
    <name evidence="2" type="ORF">AMS69_12330</name>
</gene>
<evidence type="ECO:0000256" key="1">
    <source>
        <dbReference type="SAM" id="MobiDB-lite"/>
    </source>
</evidence>
<keyword evidence="2" id="KW-0456">Lyase</keyword>
<accession>A0A0M9AHK1</accession>
<dbReference type="PANTHER" id="PTHR38657">
    <property type="entry name" value="SLR1343 PROTEIN"/>
    <property type="match status" value="1"/>
</dbReference>
<dbReference type="RefSeq" id="WP_202904547.1">
    <property type="nucleotide sequence ID" value="NZ_LIUF01000004.1"/>
</dbReference>
<reference evidence="2 3" key="1">
    <citation type="submission" date="2015-08" db="EMBL/GenBank/DDBJ databases">
        <title>Genomes of Isolates from Cabo Rojo, PR.</title>
        <authorList>
            <person name="Sanchez-Nieves R.L."/>
            <person name="Montalvo-Rodriguez R."/>
        </authorList>
    </citation>
    <scope>NUCLEOTIDE SEQUENCE [LARGE SCALE GENOMIC DNA]</scope>
    <source>
        <strain evidence="2 3">SL3</strain>
    </source>
</reference>